<dbReference type="SUPFAM" id="SSF48695">
    <property type="entry name" value="Multiheme cytochromes"/>
    <property type="match status" value="1"/>
</dbReference>
<keyword evidence="3" id="KW-1185">Reference proteome</keyword>
<dbReference type="RefSeq" id="WP_146959584.1">
    <property type="nucleotide sequence ID" value="NZ_CP042467.1"/>
</dbReference>
<sequence>MKKKWWFIAFALMAVAYFLPESAIDRFSGWFGVEEPQTTPFDDQIARADNALQTDQNLELSRQELLDLRPQIQIRRLAANGPIAGDKIPELRKVLTAYHSDTLVRKPEFEARNHEVSRLLRRWELADVSEVLDTLDAQLARHETRFQTSEESCQECHFQTLDLPADHTGLWPLWNQEHHTGLPILSDTAEMQALEFWRHPERLGQGPFADPEVRHILEKGCTDCHAAHGAPEFVVDLKARQANIGFWVETFKWDSSLYVQTKIQNLEAAHRVPGGWFKSAYVVVVEAQNLETGTKLKAFHGPALPEFLQTSELREGVFFGRLGLDAQGKPTIDPNNLAAITSDTRLEPRRFEDHEFIFELPENAPYKVIARVIYLPDYSSWSDAIDVEVRILP</sequence>
<dbReference type="AlphaFoldDB" id="A0A5B8XR60"/>
<proteinExistence type="predicted"/>
<reference evidence="2 3" key="1">
    <citation type="submission" date="2019-08" db="EMBL/GenBank/DDBJ databases">
        <authorList>
            <person name="Liang Q."/>
        </authorList>
    </citation>
    <scope>NUCLEOTIDE SEQUENCE [LARGE SCALE GENOMIC DNA]</scope>
    <source>
        <strain evidence="2 3">V1718</strain>
    </source>
</reference>
<evidence type="ECO:0000313" key="2">
    <source>
        <dbReference type="EMBL" id="QED27761.1"/>
    </source>
</evidence>
<gene>
    <name evidence="2" type="ORF">FRD01_11055</name>
</gene>
<organism evidence="2 3">
    <name type="scientific">Microvenator marinus</name>
    <dbReference type="NCBI Taxonomy" id="2600177"/>
    <lineage>
        <taxon>Bacteria</taxon>
        <taxon>Deltaproteobacteria</taxon>
        <taxon>Bradymonadales</taxon>
        <taxon>Microvenatoraceae</taxon>
        <taxon>Microvenator</taxon>
    </lineage>
</organism>
<feature type="chain" id="PRO_5022685355" description="Cytochrome c-552/4 domain-containing protein" evidence="1">
    <location>
        <begin position="24"/>
        <end position="393"/>
    </location>
</feature>
<dbReference type="InterPro" id="IPR036280">
    <property type="entry name" value="Multihaem_cyt_sf"/>
</dbReference>
<protein>
    <recommendedName>
        <fullName evidence="4">Cytochrome c-552/4 domain-containing protein</fullName>
    </recommendedName>
</protein>
<dbReference type="Proteomes" id="UP000321595">
    <property type="component" value="Chromosome"/>
</dbReference>
<evidence type="ECO:0000256" key="1">
    <source>
        <dbReference type="SAM" id="SignalP"/>
    </source>
</evidence>
<evidence type="ECO:0000313" key="3">
    <source>
        <dbReference type="Proteomes" id="UP000321595"/>
    </source>
</evidence>
<name>A0A5B8XR60_9DELT</name>
<accession>A0A5B8XR60</accession>
<evidence type="ECO:0008006" key="4">
    <source>
        <dbReference type="Google" id="ProtNLM"/>
    </source>
</evidence>
<dbReference type="EMBL" id="CP042467">
    <property type="protein sequence ID" value="QED27761.1"/>
    <property type="molecule type" value="Genomic_DNA"/>
</dbReference>
<dbReference type="KEGG" id="bbae:FRD01_11055"/>
<keyword evidence="1" id="KW-0732">Signal</keyword>
<feature type="signal peptide" evidence="1">
    <location>
        <begin position="1"/>
        <end position="23"/>
    </location>
</feature>